<evidence type="ECO:0000256" key="4">
    <source>
        <dbReference type="ARBA" id="ARBA00022838"/>
    </source>
</evidence>
<dbReference type="InterPro" id="IPR040034">
    <property type="entry name" value="CENP-H"/>
</dbReference>
<reference evidence="12" key="1">
    <citation type="submission" date="2015-09" db="EMBL/GenBank/DDBJ databases">
        <authorList>
            <person name="Fill T.P."/>
            <person name="Baretta J.F."/>
            <person name="de Almeida L.G."/>
            <person name="Rocha M."/>
            <person name="de Souza D.H."/>
            <person name="Malavazi I."/>
            <person name="Cerdeira L.T."/>
            <person name="Hong H."/>
            <person name="Samborskyy M."/>
            <person name="de Vasconcelos A.T."/>
            <person name="Leadlay P."/>
            <person name="Rodrigues-Filho E."/>
        </authorList>
    </citation>
    <scope>NUCLEOTIDE SEQUENCE [LARGE SCALE GENOMIC DNA]</scope>
    <source>
        <strain evidence="12">LaBioMMi 136</strain>
    </source>
</reference>
<evidence type="ECO:0000313" key="12">
    <source>
        <dbReference type="Proteomes" id="UP000190744"/>
    </source>
</evidence>
<dbReference type="GO" id="GO:0007059">
    <property type="term" value="P:chromosome segregation"/>
    <property type="evidence" value="ECO:0007669"/>
    <property type="project" value="TreeGrafter"/>
</dbReference>
<dbReference type="GO" id="GO:0000776">
    <property type="term" value="C:kinetochore"/>
    <property type="evidence" value="ECO:0007669"/>
    <property type="project" value="UniProtKB-KW"/>
</dbReference>
<feature type="coiled-coil region" evidence="8">
    <location>
        <begin position="187"/>
        <end position="214"/>
    </location>
</feature>
<dbReference type="GO" id="GO:0005634">
    <property type="term" value="C:nucleus"/>
    <property type="evidence" value="ECO:0007669"/>
    <property type="project" value="UniProtKB-SubCell"/>
</dbReference>
<dbReference type="PANTHER" id="PTHR48122:SF1">
    <property type="entry name" value="CENTROMERE PROTEIN H"/>
    <property type="match status" value="1"/>
</dbReference>
<feature type="compositionally biased region" description="Basic and acidic residues" evidence="9">
    <location>
        <begin position="27"/>
        <end position="38"/>
    </location>
</feature>
<evidence type="ECO:0000256" key="7">
    <source>
        <dbReference type="ARBA" id="ARBA00025735"/>
    </source>
</evidence>
<feature type="compositionally biased region" description="Basic and acidic residues" evidence="9">
    <location>
        <begin position="1"/>
        <end position="11"/>
    </location>
</feature>
<dbReference type="EMBL" id="LJBN01000231">
    <property type="protein sequence ID" value="OOQ81992.1"/>
    <property type="molecule type" value="Genomic_DNA"/>
</dbReference>
<comment type="subcellular location">
    <subcellularLocation>
        <location evidence="2">Chromosome</location>
        <location evidence="2">Centromere</location>
        <location evidence="2">Kinetochore</location>
    </subcellularLocation>
    <subcellularLocation>
        <location evidence="1">Nucleus</location>
    </subcellularLocation>
</comment>
<dbReference type="GO" id="GO:0043515">
    <property type="term" value="F:kinetochore binding"/>
    <property type="evidence" value="ECO:0007669"/>
    <property type="project" value="TreeGrafter"/>
</dbReference>
<comment type="caution">
    <text evidence="11">The sequence shown here is derived from an EMBL/GenBank/DDBJ whole genome shotgun (WGS) entry which is preliminary data.</text>
</comment>
<dbReference type="Proteomes" id="UP000190744">
    <property type="component" value="Unassembled WGS sequence"/>
</dbReference>
<evidence type="ECO:0000256" key="2">
    <source>
        <dbReference type="ARBA" id="ARBA00004629"/>
    </source>
</evidence>
<protein>
    <recommendedName>
        <fullName evidence="10">Centromere protein H C-terminal domain-containing protein</fullName>
    </recommendedName>
</protein>
<dbReference type="InterPro" id="IPR008426">
    <property type="entry name" value="CENP-H_C"/>
</dbReference>
<keyword evidence="6" id="KW-0137">Centromere</keyword>
<dbReference type="AlphaFoldDB" id="A0A1S9R927"/>
<sequence length="279" mass="31012">MGLTRANREEAEALQVSDSPPPSAHGDITRHAPARPRDPPMATKLASARPHLLSNELILLDYAADDVRDIVTLSDKEALVLQLASQIQEQQLEKALLEQEPESLSGDIAEEELAIAEREFLEARASYTVRRKAARTILMTDPILKAVHLKATIPPERALLALVNRRDVLALAQENLASAHELVLKQLSDAEVENLKINQENQELVRELLELTKQDSSWRERLQDTDLSSQLGQLEAELKTSKAKWEIMKNIASAMVVGSGLDWADDDTLRALVLDESDD</sequence>
<dbReference type="GO" id="GO:0007052">
    <property type="term" value="P:mitotic spindle organization"/>
    <property type="evidence" value="ECO:0007669"/>
    <property type="project" value="TreeGrafter"/>
</dbReference>
<dbReference type="PANTHER" id="PTHR48122">
    <property type="entry name" value="CENTROMERE PROTEIN H"/>
    <property type="match status" value="1"/>
</dbReference>
<evidence type="ECO:0000256" key="8">
    <source>
        <dbReference type="SAM" id="Coils"/>
    </source>
</evidence>
<dbReference type="Pfam" id="PF05837">
    <property type="entry name" value="CENP-H"/>
    <property type="match status" value="1"/>
</dbReference>
<evidence type="ECO:0000313" key="11">
    <source>
        <dbReference type="EMBL" id="OOQ81992.1"/>
    </source>
</evidence>
<organism evidence="11 12">
    <name type="scientific">Penicillium brasilianum</name>
    <dbReference type="NCBI Taxonomy" id="104259"/>
    <lineage>
        <taxon>Eukaryota</taxon>
        <taxon>Fungi</taxon>
        <taxon>Dikarya</taxon>
        <taxon>Ascomycota</taxon>
        <taxon>Pezizomycotina</taxon>
        <taxon>Eurotiomycetes</taxon>
        <taxon>Eurotiomycetidae</taxon>
        <taxon>Eurotiales</taxon>
        <taxon>Aspergillaceae</taxon>
        <taxon>Penicillium</taxon>
    </lineage>
</organism>
<keyword evidence="5" id="KW-0539">Nucleus</keyword>
<name>A0A1S9R927_PENBI</name>
<evidence type="ECO:0000259" key="10">
    <source>
        <dbReference type="Pfam" id="PF05837"/>
    </source>
</evidence>
<keyword evidence="4" id="KW-0995">Kinetochore</keyword>
<feature type="region of interest" description="Disordered" evidence="9">
    <location>
        <begin position="1"/>
        <end position="42"/>
    </location>
</feature>
<evidence type="ECO:0000256" key="9">
    <source>
        <dbReference type="SAM" id="MobiDB-lite"/>
    </source>
</evidence>
<evidence type="ECO:0000256" key="6">
    <source>
        <dbReference type="ARBA" id="ARBA00023328"/>
    </source>
</evidence>
<keyword evidence="8" id="KW-0175">Coiled coil</keyword>
<feature type="domain" description="Centromere protein H C-terminal" evidence="10">
    <location>
        <begin position="79"/>
        <end position="276"/>
    </location>
</feature>
<keyword evidence="3" id="KW-0158">Chromosome</keyword>
<comment type="similarity">
    <text evidence="7">Belongs to the CENP-H/MCM16 family.</text>
</comment>
<gene>
    <name evidence="11" type="ORF">PEBR_40876</name>
</gene>
<evidence type="ECO:0000256" key="1">
    <source>
        <dbReference type="ARBA" id="ARBA00004123"/>
    </source>
</evidence>
<evidence type="ECO:0000256" key="5">
    <source>
        <dbReference type="ARBA" id="ARBA00023242"/>
    </source>
</evidence>
<evidence type="ECO:0000256" key="3">
    <source>
        <dbReference type="ARBA" id="ARBA00022454"/>
    </source>
</evidence>
<accession>A0A1S9R927</accession>
<proteinExistence type="inferred from homology"/>
<dbReference type="GO" id="GO:0051382">
    <property type="term" value="P:kinetochore assembly"/>
    <property type="evidence" value="ECO:0007669"/>
    <property type="project" value="InterPro"/>
</dbReference>